<dbReference type="SUPFAM" id="SSF81321">
    <property type="entry name" value="Family A G protein-coupled receptor-like"/>
    <property type="match status" value="1"/>
</dbReference>
<keyword evidence="10" id="KW-1185">Reference proteome</keyword>
<keyword evidence="3 7" id="KW-0812">Transmembrane</keyword>
<dbReference type="Pfam" id="PF00001">
    <property type="entry name" value="7tm_1"/>
    <property type="match status" value="1"/>
</dbReference>
<evidence type="ECO:0000256" key="5">
    <source>
        <dbReference type="ARBA" id="ARBA00023136"/>
    </source>
</evidence>
<organism evidence="9 10">
    <name type="scientific">Teladorsagia circumcincta</name>
    <name type="common">Brown stomach worm</name>
    <name type="synonym">Ostertagia circumcincta</name>
    <dbReference type="NCBI Taxonomy" id="45464"/>
    <lineage>
        <taxon>Eukaryota</taxon>
        <taxon>Metazoa</taxon>
        <taxon>Ecdysozoa</taxon>
        <taxon>Nematoda</taxon>
        <taxon>Chromadorea</taxon>
        <taxon>Rhabditida</taxon>
        <taxon>Rhabditina</taxon>
        <taxon>Rhabditomorpha</taxon>
        <taxon>Strongyloidea</taxon>
        <taxon>Trichostrongylidae</taxon>
        <taxon>Teladorsagia</taxon>
    </lineage>
</organism>
<reference evidence="9 10" key="1">
    <citation type="submission" date="2015-09" db="EMBL/GenBank/DDBJ databases">
        <title>Draft genome of the parasitic nematode Teladorsagia circumcincta isolate WARC Sus (inbred).</title>
        <authorList>
            <person name="Mitreva M."/>
        </authorList>
    </citation>
    <scope>NUCLEOTIDE SEQUENCE [LARGE SCALE GENOMIC DNA]</scope>
    <source>
        <strain evidence="9 10">S</strain>
    </source>
</reference>
<evidence type="ECO:0000313" key="10">
    <source>
        <dbReference type="Proteomes" id="UP000230423"/>
    </source>
</evidence>
<accession>A0A2G9U5V2</accession>
<dbReference type="PROSITE" id="PS50262">
    <property type="entry name" value="G_PROTEIN_RECEP_F1_2"/>
    <property type="match status" value="1"/>
</dbReference>
<keyword evidence="2" id="KW-1003">Cell membrane</keyword>
<feature type="transmembrane region" description="Helical" evidence="7">
    <location>
        <begin position="264"/>
        <end position="290"/>
    </location>
</feature>
<dbReference type="PANTHER" id="PTHR24241:SF59">
    <property type="entry name" value="ADIPOKINETIC HORMONE RECEPTOR, ISOFORM C"/>
    <property type="match status" value="1"/>
</dbReference>
<feature type="transmembrane region" description="Helical" evidence="7">
    <location>
        <begin position="126"/>
        <end position="145"/>
    </location>
</feature>
<feature type="domain" description="G-protein coupled receptors family 1 profile" evidence="8">
    <location>
        <begin position="97"/>
        <end position="192"/>
    </location>
</feature>
<name>A0A2G9U5V2_TELCI</name>
<protein>
    <recommendedName>
        <fullName evidence="8">G-protein coupled receptors family 1 profile domain-containing protein</fullName>
    </recommendedName>
</protein>
<evidence type="ECO:0000256" key="6">
    <source>
        <dbReference type="ARBA" id="ARBA00023170"/>
    </source>
</evidence>
<dbReference type="Proteomes" id="UP000230423">
    <property type="component" value="Unassembled WGS sequence"/>
</dbReference>
<dbReference type="AlphaFoldDB" id="A0A2G9U5V2"/>
<dbReference type="GO" id="GO:0032870">
    <property type="term" value="P:cellular response to hormone stimulus"/>
    <property type="evidence" value="ECO:0007669"/>
    <property type="project" value="TreeGrafter"/>
</dbReference>
<evidence type="ECO:0000313" key="9">
    <source>
        <dbReference type="EMBL" id="PIO65603.1"/>
    </source>
</evidence>
<dbReference type="EMBL" id="KZ348874">
    <property type="protein sequence ID" value="PIO65603.1"/>
    <property type="molecule type" value="Genomic_DNA"/>
</dbReference>
<evidence type="ECO:0000256" key="1">
    <source>
        <dbReference type="ARBA" id="ARBA00004651"/>
    </source>
</evidence>
<dbReference type="GO" id="GO:0005886">
    <property type="term" value="C:plasma membrane"/>
    <property type="evidence" value="ECO:0007669"/>
    <property type="project" value="UniProtKB-SubCell"/>
</dbReference>
<proteinExistence type="predicted"/>
<keyword evidence="6" id="KW-0675">Receptor</keyword>
<sequence length="293" mass="33035">MNVRDEAIKNCVYNQFFLPPQLKARCKIGKVVPSNEEVKPSIAEAIMKSSGDPLNMTTVAGLFDPNVVDVSSKGNPPEPIFSDYLEMTSLVLMFIIGAPLNLAAYTQLAERPMTSRLDLLKRHLNYSDLLVIFIYVPSRACWLLTYDWRGGDLLCRVVKMMHTVAFQSSSNVIVCIALDRLFSVFSATRHSPDKANRRIRLMLAAESLNEALEELCFLEKFQELVAIKAKNDGDYFEGVPHLIWEIARLEDPSFKGRLFDAESWYSIAHIGLIFWIPALIVVFYGVAVLLKAP</sequence>
<evidence type="ECO:0000256" key="7">
    <source>
        <dbReference type="SAM" id="Phobius"/>
    </source>
</evidence>
<evidence type="ECO:0000256" key="2">
    <source>
        <dbReference type="ARBA" id="ARBA00022475"/>
    </source>
</evidence>
<dbReference type="Gene3D" id="1.20.1070.10">
    <property type="entry name" value="Rhodopsin 7-helix transmembrane proteins"/>
    <property type="match status" value="1"/>
</dbReference>
<dbReference type="InterPro" id="IPR017452">
    <property type="entry name" value="GPCR_Rhodpsn_7TM"/>
</dbReference>
<dbReference type="GO" id="GO:0004930">
    <property type="term" value="F:G protein-coupled receptor activity"/>
    <property type="evidence" value="ECO:0007669"/>
    <property type="project" value="InterPro"/>
</dbReference>
<evidence type="ECO:0000259" key="8">
    <source>
        <dbReference type="PROSITE" id="PS50262"/>
    </source>
</evidence>
<evidence type="ECO:0000256" key="3">
    <source>
        <dbReference type="ARBA" id="ARBA00022692"/>
    </source>
</evidence>
<gene>
    <name evidence="9" type="ORF">TELCIR_12713</name>
</gene>
<comment type="subcellular location">
    <subcellularLocation>
        <location evidence="1">Cell membrane</location>
        <topology evidence="1">Multi-pass membrane protein</topology>
    </subcellularLocation>
</comment>
<keyword evidence="5 7" id="KW-0472">Membrane</keyword>
<feature type="transmembrane region" description="Helical" evidence="7">
    <location>
        <begin position="84"/>
        <end position="105"/>
    </location>
</feature>
<keyword evidence="4 7" id="KW-1133">Transmembrane helix</keyword>
<dbReference type="InterPro" id="IPR000276">
    <property type="entry name" value="GPCR_Rhodpsn"/>
</dbReference>
<evidence type="ECO:0000256" key="4">
    <source>
        <dbReference type="ARBA" id="ARBA00022989"/>
    </source>
</evidence>
<dbReference type="OrthoDB" id="6435638at2759"/>
<dbReference type="GO" id="GO:0042277">
    <property type="term" value="F:peptide binding"/>
    <property type="evidence" value="ECO:0007669"/>
    <property type="project" value="TreeGrafter"/>
</dbReference>
<dbReference type="PANTHER" id="PTHR24241">
    <property type="entry name" value="NEUROPEPTIDE RECEPTOR-RELATED G-PROTEIN COUPLED RECEPTOR"/>
    <property type="match status" value="1"/>
</dbReference>